<reference evidence="3 4" key="1">
    <citation type="submission" date="2023-12" db="EMBL/GenBank/DDBJ databases">
        <title>Baltic Sea Cyanobacteria.</title>
        <authorList>
            <person name="Delbaje E."/>
            <person name="Fewer D.P."/>
            <person name="Shishido T.K."/>
        </authorList>
    </citation>
    <scope>NUCLEOTIDE SEQUENCE [LARGE SCALE GENOMIC DNA]</scope>
    <source>
        <strain evidence="3 4">CCNP 1315</strain>
    </source>
</reference>
<dbReference type="InterPro" id="IPR029044">
    <property type="entry name" value="Nucleotide-diphossugar_trans"/>
</dbReference>
<dbReference type="SUPFAM" id="SSF56112">
    <property type="entry name" value="Protein kinase-like (PK-like)"/>
    <property type="match status" value="1"/>
</dbReference>
<dbReference type="RefSeq" id="WP_323272360.1">
    <property type="nucleotide sequence ID" value="NZ_JAYGHT010000139.1"/>
</dbReference>
<protein>
    <submittedName>
        <fullName evidence="3">NTP transferase domain-containing protein</fullName>
    </submittedName>
</protein>
<feature type="domain" description="Aminoglycoside phosphotransferase" evidence="1">
    <location>
        <begin position="228"/>
        <end position="423"/>
    </location>
</feature>
<evidence type="ECO:0000313" key="3">
    <source>
        <dbReference type="EMBL" id="MEA5521834.1"/>
    </source>
</evidence>
<evidence type="ECO:0000259" key="2">
    <source>
        <dbReference type="Pfam" id="PF12804"/>
    </source>
</evidence>
<accession>A0ABU5U3U7</accession>
<proteinExistence type="predicted"/>
<dbReference type="EMBL" id="JAYGHT010000139">
    <property type="protein sequence ID" value="MEA5521834.1"/>
    <property type="molecule type" value="Genomic_DNA"/>
</dbReference>
<name>A0ABU5U3U7_9CYAN</name>
<dbReference type="Pfam" id="PF12804">
    <property type="entry name" value="NTP_transf_3"/>
    <property type="match status" value="1"/>
</dbReference>
<gene>
    <name evidence="3" type="ORF">VB854_23110</name>
</gene>
<dbReference type="Gene3D" id="3.90.1200.10">
    <property type="match status" value="1"/>
</dbReference>
<comment type="caution">
    <text evidence="3">The sequence shown here is derived from an EMBL/GenBank/DDBJ whole genome shotgun (WGS) entry which is preliminary data.</text>
</comment>
<keyword evidence="4" id="KW-1185">Reference proteome</keyword>
<keyword evidence="3" id="KW-0808">Transferase</keyword>
<dbReference type="SUPFAM" id="SSF53448">
    <property type="entry name" value="Nucleotide-diphospho-sugar transferases"/>
    <property type="match status" value="1"/>
</dbReference>
<dbReference type="InterPro" id="IPR025877">
    <property type="entry name" value="MobA-like_NTP_Trfase"/>
</dbReference>
<dbReference type="InterPro" id="IPR002575">
    <property type="entry name" value="Aminoglycoside_PTrfase"/>
</dbReference>
<evidence type="ECO:0000259" key="1">
    <source>
        <dbReference type="Pfam" id="PF01636"/>
    </source>
</evidence>
<dbReference type="InterPro" id="IPR011009">
    <property type="entry name" value="Kinase-like_dom_sf"/>
</dbReference>
<dbReference type="Gene3D" id="3.90.550.10">
    <property type="entry name" value="Spore Coat Polysaccharide Biosynthesis Protein SpsA, Chain A"/>
    <property type="match status" value="1"/>
</dbReference>
<dbReference type="Pfam" id="PF01636">
    <property type="entry name" value="APH"/>
    <property type="match status" value="1"/>
</dbReference>
<dbReference type="Proteomes" id="UP001301728">
    <property type="component" value="Unassembled WGS sequence"/>
</dbReference>
<organism evidence="3 4">
    <name type="scientific">Limnoraphis robusta CCNP1315</name>
    <dbReference type="NCBI Taxonomy" id="3110306"/>
    <lineage>
        <taxon>Bacteria</taxon>
        <taxon>Bacillati</taxon>
        <taxon>Cyanobacteriota</taxon>
        <taxon>Cyanophyceae</taxon>
        <taxon>Oscillatoriophycideae</taxon>
        <taxon>Oscillatoriales</taxon>
        <taxon>Sirenicapillariaceae</taxon>
        <taxon>Limnoraphis</taxon>
    </lineage>
</organism>
<sequence>MELQEIPWVIVQAGGQGTRLKHYTWNKPKCLLSVAGQPLIYHFFDRFPSANFLVIGDYLYDVLDKYLRVFPPQASVKLILAETKGTLSGIDRALTYITDNDPFLLVWCDLLLEKIPNIQIDGQNWIGLSRSFKCRWSYDHSGICVEKASTERGIAGFFVFQNKAILKEIPSSGEYVRWLSQQPIQFDEIFLDNTYELGTVDNLTQYQATKLVSRFFNSVEISENKVIKKARVQEFEKLIDRECNWYRVVHSLGFDRTPTLMSEHPMTISRIIGSHPFELKVDFQQKKEILTDIFQTLTRLHHCAQNVADPKVIREVYLQKTYSRVNSVAQLIPFFDQPTIQVNGLFCRNPFHAQYENWFSQLIDEIQVDQFTLIHGDPTFSNMLIDHYNQAWLIDPRGYFGSSLLYGDPMYDWAKLYYSVVGDYDCFNRRQFQLKIIGKQVHLDIKSNDWKELEPMFAEKLPTQMPVIRLLHSLIWLSLSGYVKDDYDSILASFYNGLYWLETVVR</sequence>
<dbReference type="GO" id="GO:0016740">
    <property type="term" value="F:transferase activity"/>
    <property type="evidence" value="ECO:0007669"/>
    <property type="project" value="UniProtKB-KW"/>
</dbReference>
<evidence type="ECO:0000313" key="4">
    <source>
        <dbReference type="Proteomes" id="UP001301728"/>
    </source>
</evidence>
<feature type="domain" description="MobA-like NTP transferase" evidence="2">
    <location>
        <begin position="9"/>
        <end position="110"/>
    </location>
</feature>